<dbReference type="InterPro" id="IPR054518">
    <property type="entry name" value="ABHD16_N"/>
</dbReference>
<evidence type="ECO:0000313" key="4">
    <source>
        <dbReference type="Proteomes" id="UP000675881"/>
    </source>
</evidence>
<dbReference type="InterPro" id="IPR029058">
    <property type="entry name" value="AB_hydrolase_fold"/>
</dbReference>
<dbReference type="GO" id="GO:0052651">
    <property type="term" value="P:monoacylglycerol catabolic process"/>
    <property type="evidence" value="ECO:0007669"/>
    <property type="project" value="TreeGrafter"/>
</dbReference>
<evidence type="ECO:0000259" key="1">
    <source>
        <dbReference type="Pfam" id="PF00561"/>
    </source>
</evidence>
<accession>A0A7R8CKD4</accession>
<dbReference type="GO" id="GO:0004620">
    <property type="term" value="F:phospholipase activity"/>
    <property type="evidence" value="ECO:0007669"/>
    <property type="project" value="TreeGrafter"/>
</dbReference>
<dbReference type="GO" id="GO:0047372">
    <property type="term" value="F:monoacylglycerol lipase activity"/>
    <property type="evidence" value="ECO:0007669"/>
    <property type="project" value="TreeGrafter"/>
</dbReference>
<reference evidence="3" key="1">
    <citation type="submission" date="2021-02" db="EMBL/GenBank/DDBJ databases">
        <authorList>
            <person name="Bekaert M."/>
        </authorList>
    </citation>
    <scope>NUCLEOTIDE SEQUENCE</scope>
    <source>
        <strain evidence="3">IoA-00</strain>
    </source>
</reference>
<evidence type="ECO:0000313" key="3">
    <source>
        <dbReference type="EMBL" id="CAF2802278.1"/>
    </source>
</evidence>
<gene>
    <name evidence="3" type="ORF">LSAA_2994</name>
</gene>
<keyword evidence="4" id="KW-1185">Reference proteome</keyword>
<protein>
    <submittedName>
        <fullName evidence="3">(salmon louse) hypothetical protein</fullName>
    </submittedName>
</protein>
<proteinExistence type="predicted"/>
<organism evidence="3 4">
    <name type="scientific">Lepeophtheirus salmonis</name>
    <name type="common">Salmon louse</name>
    <name type="synonym">Caligus salmonis</name>
    <dbReference type="NCBI Taxonomy" id="72036"/>
    <lineage>
        <taxon>Eukaryota</taxon>
        <taxon>Metazoa</taxon>
        <taxon>Ecdysozoa</taxon>
        <taxon>Arthropoda</taxon>
        <taxon>Crustacea</taxon>
        <taxon>Multicrustacea</taxon>
        <taxon>Hexanauplia</taxon>
        <taxon>Copepoda</taxon>
        <taxon>Siphonostomatoida</taxon>
        <taxon>Caligidae</taxon>
        <taxon>Lepeophtheirus</taxon>
    </lineage>
</organism>
<dbReference type="OrthoDB" id="6412627at2759"/>
<dbReference type="EMBL" id="HG994590">
    <property type="protein sequence ID" value="CAF2802278.1"/>
    <property type="molecule type" value="Genomic_DNA"/>
</dbReference>
<dbReference type="GO" id="GO:0006660">
    <property type="term" value="P:phosphatidylserine catabolic process"/>
    <property type="evidence" value="ECO:0007669"/>
    <property type="project" value="TreeGrafter"/>
</dbReference>
<dbReference type="AlphaFoldDB" id="A0A7R8CKD4"/>
<dbReference type="InterPro" id="IPR000073">
    <property type="entry name" value="AB_hydrolase_1"/>
</dbReference>
<dbReference type="Proteomes" id="UP000675881">
    <property type="component" value="Chromosome 11"/>
</dbReference>
<dbReference type="SUPFAM" id="SSF53474">
    <property type="entry name" value="alpha/beta-Hydrolases"/>
    <property type="match status" value="1"/>
</dbReference>
<evidence type="ECO:0000259" key="2">
    <source>
        <dbReference type="Pfam" id="PF22990"/>
    </source>
</evidence>
<dbReference type="Gene3D" id="3.40.50.1820">
    <property type="entry name" value="alpha/beta hydrolase"/>
    <property type="match status" value="1"/>
</dbReference>
<dbReference type="Pfam" id="PF00561">
    <property type="entry name" value="Abhydrolase_1"/>
    <property type="match status" value="1"/>
</dbReference>
<dbReference type="GO" id="GO:0012505">
    <property type="term" value="C:endomembrane system"/>
    <property type="evidence" value="ECO:0007669"/>
    <property type="project" value="TreeGrafter"/>
</dbReference>
<name>A0A7R8CKD4_LEPSM</name>
<feature type="domain" description="AB hydrolase-1" evidence="1">
    <location>
        <begin position="222"/>
        <end position="310"/>
    </location>
</feature>
<dbReference type="PANTHER" id="PTHR12277">
    <property type="entry name" value="ALPHA/BETA HYDROLASE DOMAIN-CONTAINING PROTEIN"/>
    <property type="match status" value="1"/>
</dbReference>
<dbReference type="Pfam" id="PF22990">
    <property type="entry name" value="ABHD16_N"/>
    <property type="match status" value="1"/>
</dbReference>
<sequence length="489" mass="56181">MFSEIWMCLRGPRLYRMYPDYTKISSTMCYEPNRLEKIGDMTIMSIRLMKEMTKYGSPLLIPYFYKKDMYNKEGALIVFNFISAVLIFYSLAWMSRGLGRFCNSSYRDFLSHLKTSQTQWDARIKNTLIKYDFEFFAWPVEFNAPPCPPYTPKNNTGIDILKIILRPLSWILANTIGLSLVYPGPHLFVNMLGFRYKLRTSDGNFIDTMYIHRKDTKGKTLIINCEGNGGYYEIGVTSPAIDAGYSVLGWNHPGFGYSTGRPFPSQERNAADAVIQFAIQELGYNPSNIVIYGWSIGGFTASWIAMRYPDIKVSRMPDRISPLIEDAVSAYLNLNVAEQLVQYQGIIRLVRRSKDEMIVTDMNDASTNRANNLLEKLLTWRYPHVINTKLLWEYLKLGIGEKDQFVSKLNINEPLMIETLTSYKEEPYPLSLGDKESSPKLNTDSKDQLTIYLAQKYMLDFDSTHCNALPHDSVGKSRHRLLVLSTISL</sequence>
<feature type="domain" description="Phosphatidylserine Lipase ABHD16 N-terminal" evidence="2">
    <location>
        <begin position="4"/>
        <end position="134"/>
    </location>
</feature>
<dbReference type="PANTHER" id="PTHR12277:SF72">
    <property type="entry name" value="BAT5L PROTEIN"/>
    <property type="match status" value="1"/>
</dbReference>